<evidence type="ECO:0000313" key="3">
    <source>
        <dbReference type="Proteomes" id="UP001212997"/>
    </source>
</evidence>
<feature type="region of interest" description="Disordered" evidence="1">
    <location>
        <begin position="160"/>
        <end position="227"/>
    </location>
</feature>
<organism evidence="2 3">
    <name type="scientific">Meripilus lineatus</name>
    <dbReference type="NCBI Taxonomy" id="2056292"/>
    <lineage>
        <taxon>Eukaryota</taxon>
        <taxon>Fungi</taxon>
        <taxon>Dikarya</taxon>
        <taxon>Basidiomycota</taxon>
        <taxon>Agaricomycotina</taxon>
        <taxon>Agaricomycetes</taxon>
        <taxon>Polyporales</taxon>
        <taxon>Meripilaceae</taxon>
        <taxon>Meripilus</taxon>
    </lineage>
</organism>
<evidence type="ECO:0000313" key="2">
    <source>
        <dbReference type="EMBL" id="KAJ3481062.1"/>
    </source>
</evidence>
<feature type="compositionally biased region" description="Basic and acidic residues" evidence="1">
    <location>
        <begin position="197"/>
        <end position="211"/>
    </location>
</feature>
<dbReference type="EMBL" id="JANAWD010000342">
    <property type="protein sequence ID" value="KAJ3481062.1"/>
    <property type="molecule type" value="Genomic_DNA"/>
</dbReference>
<keyword evidence="3" id="KW-1185">Reference proteome</keyword>
<feature type="compositionally biased region" description="Polar residues" evidence="1">
    <location>
        <begin position="181"/>
        <end position="196"/>
    </location>
</feature>
<dbReference type="AlphaFoldDB" id="A0AAD5YGQ7"/>
<dbReference type="Proteomes" id="UP001212997">
    <property type="component" value="Unassembled WGS sequence"/>
</dbReference>
<feature type="compositionally biased region" description="Acidic residues" evidence="1">
    <location>
        <begin position="86"/>
        <end position="98"/>
    </location>
</feature>
<gene>
    <name evidence="2" type="ORF">NLI96_g7926</name>
</gene>
<protein>
    <submittedName>
        <fullName evidence="2">Uncharacterized protein</fullName>
    </submittedName>
</protein>
<reference evidence="2" key="1">
    <citation type="submission" date="2022-07" db="EMBL/GenBank/DDBJ databases">
        <title>Genome Sequence of Physisporinus lineatus.</title>
        <authorList>
            <person name="Buettner E."/>
        </authorList>
    </citation>
    <scope>NUCLEOTIDE SEQUENCE</scope>
    <source>
        <strain evidence="2">VT162</strain>
    </source>
</reference>
<accession>A0AAD5YGQ7</accession>
<name>A0AAD5YGQ7_9APHY</name>
<comment type="caution">
    <text evidence="2">The sequence shown here is derived from an EMBL/GenBank/DDBJ whole genome shotgun (WGS) entry which is preliminary data.</text>
</comment>
<sequence length="227" mass="25193">MKQCSITFNSLLVIRGVIPVTRDMQRGTPSEIVFSETQLLCRMRARLSDRGRSTSRNHSVISHSPTVADNYFSQHMEYASVHRDDSDDDDSPEFDVESDDNHPDGWEDGLGAVLFPEGGSDEELPSTATEYAIERASDDEGLALETLLHDLSDEFSDLEQVSLEAEPDPSGSEIDADVQDAENSVPATNLTTSESLSEMHPDIPEDKEKVPRLPFARVRKSLEEDLP</sequence>
<proteinExistence type="predicted"/>
<evidence type="ECO:0000256" key="1">
    <source>
        <dbReference type="SAM" id="MobiDB-lite"/>
    </source>
</evidence>
<feature type="region of interest" description="Disordered" evidence="1">
    <location>
        <begin position="81"/>
        <end position="124"/>
    </location>
</feature>